<gene>
    <name evidence="1" type="ORF">OIK42_00135</name>
</gene>
<accession>A0ABT5KWL1</accession>
<protein>
    <submittedName>
        <fullName evidence="1">Uncharacterized protein</fullName>
    </submittedName>
</protein>
<dbReference type="EMBL" id="JAQQXP010000001">
    <property type="protein sequence ID" value="MDC8829154.1"/>
    <property type="molecule type" value="Genomic_DNA"/>
</dbReference>
<organism evidence="1 2">
    <name type="scientific">Alteromonas gilva</name>
    <dbReference type="NCBI Taxonomy" id="2987522"/>
    <lineage>
        <taxon>Bacteria</taxon>
        <taxon>Pseudomonadati</taxon>
        <taxon>Pseudomonadota</taxon>
        <taxon>Gammaproteobacteria</taxon>
        <taxon>Alteromonadales</taxon>
        <taxon>Alteromonadaceae</taxon>
        <taxon>Alteromonas/Salinimonas group</taxon>
        <taxon>Alteromonas</taxon>
    </lineage>
</organism>
<name>A0ABT5KWL1_9ALTE</name>
<evidence type="ECO:0000313" key="1">
    <source>
        <dbReference type="EMBL" id="MDC8829154.1"/>
    </source>
</evidence>
<sequence length="147" mass="16840">MQKRRFAMVAVLLVFLAGCTQTGMYPMYPEQKPRIVFSDWYLRGVFNWWEAKPAYQLQRGNSKWYVDVELIADGQPYDFKFSNANWTLSQTCGGSYKGLRVILSEPTVLSCAEQAENLQFIPKTTATYRFAVTGNTDSQIILTITQL</sequence>
<reference evidence="1 2" key="1">
    <citation type="submission" date="2022-10" db="EMBL/GenBank/DDBJ databases">
        <title>Alteromonas sp. chi3 Genome sequencing.</title>
        <authorList>
            <person name="Park S."/>
        </authorList>
    </citation>
    <scope>NUCLEOTIDE SEQUENCE [LARGE SCALE GENOMIC DNA]</scope>
    <source>
        <strain evidence="2">chi3</strain>
    </source>
</reference>
<keyword evidence="2" id="KW-1185">Reference proteome</keyword>
<dbReference type="Proteomes" id="UP001218788">
    <property type="component" value="Unassembled WGS sequence"/>
</dbReference>
<dbReference type="RefSeq" id="WP_273637527.1">
    <property type="nucleotide sequence ID" value="NZ_JAQQXP010000001.1"/>
</dbReference>
<dbReference type="PROSITE" id="PS51257">
    <property type="entry name" value="PROKAR_LIPOPROTEIN"/>
    <property type="match status" value="1"/>
</dbReference>
<comment type="caution">
    <text evidence="1">The sequence shown here is derived from an EMBL/GenBank/DDBJ whole genome shotgun (WGS) entry which is preliminary data.</text>
</comment>
<proteinExistence type="predicted"/>
<evidence type="ECO:0000313" key="2">
    <source>
        <dbReference type="Proteomes" id="UP001218788"/>
    </source>
</evidence>